<protein>
    <submittedName>
        <fullName evidence="2">XTP/dITP diphosphohydrolase</fullName>
        <ecNumber evidence="2">3.6.1.66</ecNumber>
    </submittedName>
</protein>
<dbReference type="GO" id="GO:0046076">
    <property type="term" value="P:dTTP catabolic process"/>
    <property type="evidence" value="ECO:0007669"/>
    <property type="project" value="TreeGrafter"/>
</dbReference>
<dbReference type="EMBL" id="JACHHG010000006">
    <property type="protein sequence ID" value="MBB6098445.1"/>
    <property type="molecule type" value="Genomic_DNA"/>
</dbReference>
<dbReference type="SUPFAM" id="SSF101386">
    <property type="entry name" value="all-alpha NTP pyrophosphatases"/>
    <property type="match status" value="1"/>
</dbReference>
<evidence type="ECO:0000313" key="3">
    <source>
        <dbReference type="Proteomes" id="UP000569951"/>
    </source>
</evidence>
<sequence length="209" mass="22895">MQRLLEIMRTLRAPEGCPWDREQTHLSLRPYLLEEAAEAVDAASSGDMQELASELGDVLLQIAFHSVIAEEAGAFAYTDVENAICEKMVRRHPHVFGDVTVDGAEQVLSNWEAIKRLERGGAEKHPLERIPSGLGALEREKLTQKALRTPKSGREEVLTALQGARDDEASVAAVLEAVVAWARSLDVDPELALRARTARKAAAALEARP</sequence>
<dbReference type="GO" id="GO:0036220">
    <property type="term" value="F:ITP diphosphatase activity"/>
    <property type="evidence" value="ECO:0007669"/>
    <property type="project" value="UniProtKB-EC"/>
</dbReference>
<dbReference type="CDD" id="cd11528">
    <property type="entry name" value="NTP-PPase_MazG_Nterm"/>
    <property type="match status" value="1"/>
</dbReference>
<comment type="caution">
    <text evidence="2">The sequence shown here is derived from an EMBL/GenBank/DDBJ whole genome shotgun (WGS) entry which is preliminary data.</text>
</comment>
<dbReference type="NCBIfam" id="NF008986">
    <property type="entry name" value="PRK12333.1"/>
    <property type="match status" value="1"/>
</dbReference>
<evidence type="ECO:0000259" key="1">
    <source>
        <dbReference type="Pfam" id="PF03819"/>
    </source>
</evidence>
<dbReference type="GO" id="GO:0046061">
    <property type="term" value="P:dATP catabolic process"/>
    <property type="evidence" value="ECO:0007669"/>
    <property type="project" value="TreeGrafter"/>
</dbReference>
<dbReference type="GO" id="GO:0006203">
    <property type="term" value="P:dGTP catabolic process"/>
    <property type="evidence" value="ECO:0007669"/>
    <property type="project" value="TreeGrafter"/>
</dbReference>
<dbReference type="GO" id="GO:0046047">
    <property type="term" value="P:TTP catabolic process"/>
    <property type="evidence" value="ECO:0007669"/>
    <property type="project" value="TreeGrafter"/>
</dbReference>
<dbReference type="Pfam" id="PF03819">
    <property type="entry name" value="MazG"/>
    <property type="match status" value="1"/>
</dbReference>
<dbReference type="PANTHER" id="PTHR30522">
    <property type="entry name" value="NUCLEOSIDE TRIPHOSPHATE PYROPHOSPHOHYDROLASE"/>
    <property type="match status" value="1"/>
</dbReference>
<dbReference type="InterPro" id="IPR048015">
    <property type="entry name" value="NTP-PPase_MazG-like_N"/>
</dbReference>
<keyword evidence="3" id="KW-1185">Reference proteome</keyword>
<feature type="domain" description="NTP pyrophosphohydrolase MazG-like" evidence="1">
    <location>
        <begin position="23"/>
        <end position="96"/>
    </location>
</feature>
<gene>
    <name evidence="2" type="ORF">HNR42_001879</name>
</gene>
<dbReference type="InterPro" id="IPR004518">
    <property type="entry name" value="MazG-like_dom"/>
</dbReference>
<name>A0A841I3E9_9DEIO</name>
<dbReference type="InterPro" id="IPR011551">
    <property type="entry name" value="NTP_PyrPHydrolase_MazG"/>
</dbReference>
<reference evidence="2 3" key="1">
    <citation type="submission" date="2020-08" db="EMBL/GenBank/DDBJ databases">
        <title>Genomic Encyclopedia of Type Strains, Phase IV (KMG-IV): sequencing the most valuable type-strain genomes for metagenomic binning, comparative biology and taxonomic classification.</title>
        <authorList>
            <person name="Goeker M."/>
        </authorList>
    </citation>
    <scope>NUCLEOTIDE SEQUENCE [LARGE SCALE GENOMIC DNA]</scope>
    <source>
        <strain evidence="2 3">DSM 21458</strain>
    </source>
</reference>
<dbReference type="GO" id="GO:0046081">
    <property type="term" value="P:dUTP catabolic process"/>
    <property type="evidence" value="ECO:0007669"/>
    <property type="project" value="TreeGrafter"/>
</dbReference>
<dbReference type="EC" id="3.6.1.66" evidence="2"/>
<dbReference type="Gene3D" id="1.10.287.1080">
    <property type="entry name" value="MazG-like"/>
    <property type="match status" value="1"/>
</dbReference>
<dbReference type="GO" id="GO:0046052">
    <property type="term" value="P:UTP catabolic process"/>
    <property type="evidence" value="ECO:0007669"/>
    <property type="project" value="TreeGrafter"/>
</dbReference>
<dbReference type="RefSeq" id="WP_183986878.1">
    <property type="nucleotide sequence ID" value="NZ_JACHHG010000006.1"/>
</dbReference>
<dbReference type="PANTHER" id="PTHR30522:SF0">
    <property type="entry name" value="NUCLEOSIDE TRIPHOSPHATE PYROPHOSPHOHYDROLASE"/>
    <property type="match status" value="1"/>
</dbReference>
<organism evidence="2 3">
    <name type="scientific">Deinobacterium chartae</name>
    <dbReference type="NCBI Taxonomy" id="521158"/>
    <lineage>
        <taxon>Bacteria</taxon>
        <taxon>Thermotogati</taxon>
        <taxon>Deinococcota</taxon>
        <taxon>Deinococci</taxon>
        <taxon>Deinococcales</taxon>
        <taxon>Deinococcaceae</taxon>
        <taxon>Deinobacterium</taxon>
    </lineage>
</organism>
<dbReference type="NCBIfam" id="TIGR00444">
    <property type="entry name" value="mazG"/>
    <property type="match status" value="1"/>
</dbReference>
<evidence type="ECO:0000313" key="2">
    <source>
        <dbReference type="EMBL" id="MBB6098445.1"/>
    </source>
</evidence>
<dbReference type="GO" id="GO:0006950">
    <property type="term" value="P:response to stress"/>
    <property type="evidence" value="ECO:0007669"/>
    <property type="project" value="UniProtKB-ARBA"/>
</dbReference>
<keyword evidence="2" id="KW-0378">Hydrolase</keyword>
<dbReference type="Proteomes" id="UP000569951">
    <property type="component" value="Unassembled WGS sequence"/>
</dbReference>
<proteinExistence type="predicted"/>
<dbReference type="AlphaFoldDB" id="A0A841I3E9"/>
<accession>A0A841I3E9</accession>
<dbReference type="FunFam" id="1.10.287.1080:FF:000001">
    <property type="entry name" value="Nucleoside triphosphate pyrophosphohydrolase"/>
    <property type="match status" value="1"/>
</dbReference>